<proteinExistence type="predicted"/>
<sequence length="136" mass="15719">MDGQRLTGQNSLHETNSLRVQISLQESRGLRVQSSLQESSNLRDQFSLRLKKGNSLGLEKEKRFTLKKEDSIPSQGDFVLALSSKTYDWCHETGRKEGRRECRWSLLGKLKLTERERGRERDDAFGRNLGLCVFFL</sequence>
<dbReference type="EMBL" id="KV017465">
    <property type="protein sequence ID" value="KZV18369.1"/>
    <property type="molecule type" value="Genomic_DNA"/>
</dbReference>
<dbReference type="Proteomes" id="UP000250235">
    <property type="component" value="Unassembled WGS sequence"/>
</dbReference>
<organism evidence="1 2">
    <name type="scientific">Dorcoceras hygrometricum</name>
    <dbReference type="NCBI Taxonomy" id="472368"/>
    <lineage>
        <taxon>Eukaryota</taxon>
        <taxon>Viridiplantae</taxon>
        <taxon>Streptophyta</taxon>
        <taxon>Embryophyta</taxon>
        <taxon>Tracheophyta</taxon>
        <taxon>Spermatophyta</taxon>
        <taxon>Magnoliopsida</taxon>
        <taxon>eudicotyledons</taxon>
        <taxon>Gunneridae</taxon>
        <taxon>Pentapetalae</taxon>
        <taxon>asterids</taxon>
        <taxon>lamiids</taxon>
        <taxon>Lamiales</taxon>
        <taxon>Gesneriaceae</taxon>
        <taxon>Didymocarpoideae</taxon>
        <taxon>Trichosporeae</taxon>
        <taxon>Loxocarpinae</taxon>
        <taxon>Dorcoceras</taxon>
    </lineage>
</organism>
<reference evidence="1 2" key="1">
    <citation type="journal article" date="2015" name="Proc. Natl. Acad. Sci. U.S.A.">
        <title>The resurrection genome of Boea hygrometrica: A blueprint for survival of dehydration.</title>
        <authorList>
            <person name="Xiao L."/>
            <person name="Yang G."/>
            <person name="Zhang L."/>
            <person name="Yang X."/>
            <person name="Zhao S."/>
            <person name="Ji Z."/>
            <person name="Zhou Q."/>
            <person name="Hu M."/>
            <person name="Wang Y."/>
            <person name="Chen M."/>
            <person name="Xu Y."/>
            <person name="Jin H."/>
            <person name="Xiao X."/>
            <person name="Hu G."/>
            <person name="Bao F."/>
            <person name="Hu Y."/>
            <person name="Wan P."/>
            <person name="Li L."/>
            <person name="Deng X."/>
            <person name="Kuang T."/>
            <person name="Xiang C."/>
            <person name="Zhu J.K."/>
            <person name="Oliver M.J."/>
            <person name="He Y."/>
        </authorList>
    </citation>
    <scope>NUCLEOTIDE SEQUENCE [LARGE SCALE GENOMIC DNA]</scope>
    <source>
        <strain evidence="2">cv. XS01</strain>
    </source>
</reference>
<gene>
    <name evidence="1" type="ORF">F511_28420</name>
</gene>
<protein>
    <submittedName>
        <fullName evidence="1">Uncharacterized protein</fullName>
    </submittedName>
</protein>
<name>A0A2Z7AH00_9LAMI</name>
<dbReference type="AlphaFoldDB" id="A0A2Z7AH00"/>
<keyword evidence="2" id="KW-1185">Reference proteome</keyword>
<evidence type="ECO:0000313" key="1">
    <source>
        <dbReference type="EMBL" id="KZV18369.1"/>
    </source>
</evidence>
<accession>A0A2Z7AH00</accession>
<evidence type="ECO:0000313" key="2">
    <source>
        <dbReference type="Proteomes" id="UP000250235"/>
    </source>
</evidence>